<dbReference type="GO" id="GO:0005829">
    <property type="term" value="C:cytosol"/>
    <property type="evidence" value="ECO:0007669"/>
    <property type="project" value="TreeGrafter"/>
</dbReference>
<reference evidence="1" key="1">
    <citation type="journal article" date="2020" name="Cell">
        <title>Large-Scale Comparative Analyses of Tick Genomes Elucidate Their Genetic Diversity and Vector Capacities.</title>
        <authorList>
            <consortium name="Tick Genome and Microbiome Consortium (TIGMIC)"/>
            <person name="Jia N."/>
            <person name="Wang J."/>
            <person name="Shi W."/>
            <person name="Du L."/>
            <person name="Sun Y."/>
            <person name="Zhan W."/>
            <person name="Jiang J.F."/>
            <person name="Wang Q."/>
            <person name="Zhang B."/>
            <person name="Ji P."/>
            <person name="Bell-Sakyi L."/>
            <person name="Cui X.M."/>
            <person name="Yuan T.T."/>
            <person name="Jiang B.G."/>
            <person name="Yang W.F."/>
            <person name="Lam T.T."/>
            <person name="Chang Q.C."/>
            <person name="Ding S.J."/>
            <person name="Wang X.J."/>
            <person name="Zhu J.G."/>
            <person name="Ruan X.D."/>
            <person name="Zhao L."/>
            <person name="Wei J.T."/>
            <person name="Ye R.Z."/>
            <person name="Que T.C."/>
            <person name="Du C.H."/>
            <person name="Zhou Y.H."/>
            <person name="Cheng J.X."/>
            <person name="Dai P.F."/>
            <person name="Guo W.B."/>
            <person name="Han X.H."/>
            <person name="Huang E.J."/>
            <person name="Li L.F."/>
            <person name="Wei W."/>
            <person name="Gao Y.C."/>
            <person name="Liu J.Z."/>
            <person name="Shao H.Z."/>
            <person name="Wang X."/>
            <person name="Wang C.C."/>
            <person name="Yang T.C."/>
            <person name="Huo Q.B."/>
            <person name="Li W."/>
            <person name="Chen H.Y."/>
            <person name="Chen S.E."/>
            <person name="Zhou L.G."/>
            <person name="Ni X.B."/>
            <person name="Tian J.H."/>
            <person name="Sheng Y."/>
            <person name="Liu T."/>
            <person name="Pan Y.S."/>
            <person name="Xia L.Y."/>
            <person name="Li J."/>
            <person name="Zhao F."/>
            <person name="Cao W.C."/>
        </authorList>
    </citation>
    <scope>NUCLEOTIDE SEQUENCE</scope>
    <source>
        <strain evidence="1">Rmic-2018</strain>
    </source>
</reference>
<dbReference type="AlphaFoldDB" id="A0A9J6EQ96"/>
<sequence>MPTSAKIAVAQALPITQPTCFFRMVWAPFYKPTPAKLKQATCGEPDLLAPKEVDGLVHVVSWKATHDDDLVEPAAKFCTCVIAVKCLRTALTTAGEAAERGSPARMAALVSCLRDAFLLSDVPEEARLTLLELVELRASGWKLSLVQQLFYVSLNGAAGD</sequence>
<dbReference type="InterPro" id="IPR051367">
    <property type="entry name" value="mRNA_TranslReg/HistoneTransl"/>
</dbReference>
<organism evidence="1 2">
    <name type="scientific">Rhipicephalus microplus</name>
    <name type="common">Cattle tick</name>
    <name type="synonym">Boophilus microplus</name>
    <dbReference type="NCBI Taxonomy" id="6941"/>
    <lineage>
        <taxon>Eukaryota</taxon>
        <taxon>Metazoa</taxon>
        <taxon>Ecdysozoa</taxon>
        <taxon>Arthropoda</taxon>
        <taxon>Chelicerata</taxon>
        <taxon>Arachnida</taxon>
        <taxon>Acari</taxon>
        <taxon>Parasitiformes</taxon>
        <taxon>Ixodida</taxon>
        <taxon>Ixodoidea</taxon>
        <taxon>Ixodidae</taxon>
        <taxon>Rhipicephalinae</taxon>
        <taxon>Rhipicephalus</taxon>
        <taxon>Boophilus</taxon>
    </lineage>
</organism>
<dbReference type="EMBL" id="JABSTU010000003">
    <property type="protein sequence ID" value="KAH8036216.1"/>
    <property type="molecule type" value="Genomic_DNA"/>
</dbReference>
<dbReference type="GO" id="GO:0008494">
    <property type="term" value="F:translation activator activity"/>
    <property type="evidence" value="ECO:0007669"/>
    <property type="project" value="TreeGrafter"/>
</dbReference>
<keyword evidence="2" id="KW-1185">Reference proteome</keyword>
<evidence type="ECO:0000313" key="1">
    <source>
        <dbReference type="EMBL" id="KAH8036216.1"/>
    </source>
</evidence>
<proteinExistence type="predicted"/>
<dbReference type="Gene3D" id="1.25.40.180">
    <property type="match status" value="1"/>
</dbReference>
<protein>
    <submittedName>
        <fullName evidence="1">Uncharacterized protein</fullName>
    </submittedName>
</protein>
<dbReference type="GO" id="GO:0006446">
    <property type="term" value="P:regulation of translational initiation"/>
    <property type="evidence" value="ECO:0007669"/>
    <property type="project" value="TreeGrafter"/>
</dbReference>
<name>A0A9J6EQ96_RHIMP</name>
<dbReference type="PANTHER" id="PTHR23254">
    <property type="entry name" value="EIF4G DOMAIN PROTEIN"/>
    <property type="match status" value="1"/>
</dbReference>
<evidence type="ECO:0000313" key="2">
    <source>
        <dbReference type="Proteomes" id="UP000821866"/>
    </source>
</evidence>
<gene>
    <name evidence="1" type="ORF">HPB51_020451</name>
</gene>
<comment type="caution">
    <text evidence="1">The sequence shown here is derived from an EMBL/GenBank/DDBJ whole genome shotgun (WGS) entry which is preliminary data.</text>
</comment>
<dbReference type="PANTHER" id="PTHR23254:SF16">
    <property type="entry name" value="CBP80_20-DEPENDENT TRANSLATION INITIATION FACTOR"/>
    <property type="match status" value="1"/>
</dbReference>
<accession>A0A9J6EQ96</accession>
<dbReference type="Proteomes" id="UP000821866">
    <property type="component" value="Chromosome 11"/>
</dbReference>
<reference evidence="1" key="2">
    <citation type="submission" date="2021-09" db="EMBL/GenBank/DDBJ databases">
        <authorList>
            <person name="Jia N."/>
            <person name="Wang J."/>
            <person name="Shi W."/>
            <person name="Du L."/>
            <person name="Sun Y."/>
            <person name="Zhan W."/>
            <person name="Jiang J."/>
            <person name="Wang Q."/>
            <person name="Zhang B."/>
            <person name="Ji P."/>
            <person name="Sakyi L.B."/>
            <person name="Cui X."/>
            <person name="Yuan T."/>
            <person name="Jiang B."/>
            <person name="Yang W."/>
            <person name="Lam T.T.-Y."/>
            <person name="Chang Q."/>
            <person name="Ding S."/>
            <person name="Wang X."/>
            <person name="Zhu J."/>
            <person name="Ruan X."/>
            <person name="Zhao L."/>
            <person name="Wei J."/>
            <person name="Que T."/>
            <person name="Du C."/>
            <person name="Cheng J."/>
            <person name="Dai P."/>
            <person name="Han X."/>
            <person name="Huang E."/>
            <person name="Gao Y."/>
            <person name="Liu J."/>
            <person name="Shao H."/>
            <person name="Ye R."/>
            <person name="Li L."/>
            <person name="Wei W."/>
            <person name="Wang X."/>
            <person name="Wang C."/>
            <person name="Huo Q."/>
            <person name="Li W."/>
            <person name="Guo W."/>
            <person name="Chen H."/>
            <person name="Chen S."/>
            <person name="Zhou L."/>
            <person name="Zhou L."/>
            <person name="Ni X."/>
            <person name="Tian J."/>
            <person name="Zhou Y."/>
            <person name="Sheng Y."/>
            <person name="Liu T."/>
            <person name="Pan Y."/>
            <person name="Xia L."/>
            <person name="Li J."/>
            <person name="Zhao F."/>
            <person name="Cao W."/>
        </authorList>
    </citation>
    <scope>NUCLEOTIDE SEQUENCE</scope>
    <source>
        <strain evidence="1">Rmic-2018</strain>
        <tissue evidence="1">Larvae</tissue>
    </source>
</reference>